<feature type="region of interest" description="Disordered" evidence="1">
    <location>
        <begin position="329"/>
        <end position="349"/>
    </location>
</feature>
<gene>
    <name evidence="2" type="ORF">IF129_18540</name>
</gene>
<dbReference type="AlphaFoldDB" id="A0A927F161"/>
<sequence length="349" mass="36994">MRDATDDGQADVTTAIAVTSPELVLAPPDRQTPGAVVLAPPGDRTLDAAVTDTRQLLERHGFLIALYPASVPAAVKQRLHTVRSVLESDRIALVESELPPLALAVLVRQLRQLSTTDLGPGVLGAAVRLLAHYIHAGAVLGSVARLDRVPVSLTTHARSWVPGSQFAVVTAPEPQLVRLGSGAKALKGPDYVTRLTTAAGHLGSTWPRTTLAAQWQVTGVEQATLPGDSPQWWGTGKLVEFAAAIPDISVLYQLITSVQRARCHWCGLELIGDRCVFCSAPLPPPAPDVGHRSGPQPVRRAPTAYRPVLDPHEDTSPGMVIQHREETAHGAAPDVVPYGAPYGPPHGPT</sequence>
<organism evidence="2 3">
    <name type="scientific">Streptomyces chumphonensis</name>
    <dbReference type="NCBI Taxonomy" id="1214925"/>
    <lineage>
        <taxon>Bacteria</taxon>
        <taxon>Bacillati</taxon>
        <taxon>Actinomycetota</taxon>
        <taxon>Actinomycetes</taxon>
        <taxon>Kitasatosporales</taxon>
        <taxon>Streptomycetaceae</taxon>
        <taxon>Streptomyces</taxon>
    </lineage>
</organism>
<reference evidence="2" key="1">
    <citation type="submission" date="2020-09" db="EMBL/GenBank/DDBJ databases">
        <title>Secondary metabolite and genome analysis of marine Streptomyces chumphonensis KK1-2T.</title>
        <authorList>
            <person name="Phongsopitanun W."/>
            <person name="Kanchanasin P."/>
            <person name="Pittayakhajonwut P."/>
            <person name="Suwanborirux K."/>
            <person name="Tanasupawat S."/>
        </authorList>
    </citation>
    <scope>NUCLEOTIDE SEQUENCE</scope>
    <source>
        <strain evidence="2">KK1-2</strain>
    </source>
</reference>
<dbReference type="Proteomes" id="UP000632289">
    <property type="component" value="Unassembled WGS sequence"/>
</dbReference>
<keyword evidence="3" id="KW-1185">Reference proteome</keyword>
<dbReference type="RefSeq" id="WP_191210842.1">
    <property type="nucleotide sequence ID" value="NZ_BAABKL010000033.1"/>
</dbReference>
<proteinExistence type="predicted"/>
<name>A0A927F161_9ACTN</name>
<evidence type="ECO:0000256" key="1">
    <source>
        <dbReference type="SAM" id="MobiDB-lite"/>
    </source>
</evidence>
<accession>A0A927F161</accession>
<comment type="caution">
    <text evidence="2">The sequence shown here is derived from an EMBL/GenBank/DDBJ whole genome shotgun (WGS) entry which is preliminary data.</text>
</comment>
<protein>
    <submittedName>
        <fullName evidence="2">Uncharacterized protein</fullName>
    </submittedName>
</protein>
<evidence type="ECO:0000313" key="2">
    <source>
        <dbReference type="EMBL" id="MBD3933543.1"/>
    </source>
</evidence>
<evidence type="ECO:0000313" key="3">
    <source>
        <dbReference type="Proteomes" id="UP000632289"/>
    </source>
</evidence>
<dbReference type="EMBL" id="JACXYU010000010">
    <property type="protein sequence ID" value="MBD3933543.1"/>
    <property type="molecule type" value="Genomic_DNA"/>
</dbReference>